<gene>
    <name evidence="1" type="ORF">ARGLB_012_00180</name>
</gene>
<evidence type="ECO:0000313" key="1">
    <source>
        <dbReference type="EMBL" id="GAB12324.1"/>
    </source>
</evidence>
<dbReference type="eggNOG" id="ENOG5033UM4">
    <property type="taxonomic scope" value="Bacteria"/>
</dbReference>
<dbReference type="EMBL" id="BAEG01000012">
    <property type="protein sequence ID" value="GAB12324.1"/>
    <property type="molecule type" value="Genomic_DNA"/>
</dbReference>
<dbReference type="AlphaFoldDB" id="H0QHM3"/>
<sequence>MLSMSAQHPRRKTPESIHAAMLPSACTLDAVSTAQRVDPYWDELWVPGSQANWTTAHAERYYRDHGAAPGVPQRLLMEQDEYLPLLTTNRGRVNRQNAWSVTHAYRTVTAEQLAAFTGCRTFLDYRSAPLAASFASDLIDFGWFPVPRRYAGIKPGRNILYRPAATEVYKLLIEPTLTGPESLTVTGGQPWSSGGQYDRHNVLAAEVALRAAEVLPIGTVLGETFASVDLLLGGGLGKTAKKPDNRRADGVIVRTDGLRIAYEITATASRGLESKVRRWAQALAAHPLETSGLVVVFIAAPHPDRKDGKNPLTALRNAISDVLREFPGTGSDSPAARIGVASWPDYFPARHEISELFFRLEADFAVGQGRGADKWVPRGLLDEQKFEPWKTFDATAIIDNAPLLGATPHWLREARKDYTPIIGSPMDRAGVSVPHPAPAKPNLTKGRALGAGVGSAEDTLLPRRLRIIG</sequence>
<proteinExistence type="predicted"/>
<accession>H0QHM3</accession>
<keyword evidence="2" id="KW-1185">Reference proteome</keyword>
<comment type="caution">
    <text evidence="1">The sequence shown here is derived from an EMBL/GenBank/DDBJ whole genome shotgun (WGS) entry which is preliminary data.</text>
</comment>
<organism evidence="1 2">
    <name type="scientific">Arthrobacter globiformis (strain ATCC 8010 / DSM 20124 / JCM 1332 / NBRC 12137 / NCIMB 8907 / NRRL B-2979 / 168)</name>
    <dbReference type="NCBI Taxonomy" id="1077972"/>
    <lineage>
        <taxon>Bacteria</taxon>
        <taxon>Bacillati</taxon>
        <taxon>Actinomycetota</taxon>
        <taxon>Actinomycetes</taxon>
        <taxon>Micrococcales</taxon>
        <taxon>Micrococcaceae</taxon>
        <taxon>Arthrobacter</taxon>
    </lineage>
</organism>
<name>H0QHM3_ARTG1</name>
<evidence type="ECO:0000313" key="2">
    <source>
        <dbReference type="Proteomes" id="UP000003828"/>
    </source>
</evidence>
<reference evidence="1 2" key="1">
    <citation type="submission" date="2011-12" db="EMBL/GenBank/DDBJ databases">
        <title>Whole genome shotgun sequence of Arthrobacter globiformis NBRC 12137.</title>
        <authorList>
            <person name="Miyazawa S."/>
            <person name="Hosoyama A."/>
            <person name="Tsuchikane K."/>
            <person name="Katsumata H."/>
            <person name="Yamazaki S."/>
            <person name="Fujita N."/>
        </authorList>
    </citation>
    <scope>NUCLEOTIDE SEQUENCE [LARGE SCALE GENOMIC DNA]</scope>
    <source>
        <strain evidence="1 2">NBRC 12137</strain>
    </source>
</reference>
<protein>
    <submittedName>
        <fullName evidence="1">Uncharacterized protein</fullName>
    </submittedName>
</protein>
<dbReference type="Proteomes" id="UP000003828">
    <property type="component" value="Unassembled WGS sequence"/>
</dbReference>